<proteinExistence type="predicted"/>
<organism evidence="1 2">
    <name type="scientific">Streptomyces axinellae</name>
    <dbReference type="NCBI Taxonomy" id="552788"/>
    <lineage>
        <taxon>Bacteria</taxon>
        <taxon>Bacillati</taxon>
        <taxon>Actinomycetota</taxon>
        <taxon>Actinomycetes</taxon>
        <taxon>Kitasatosporales</taxon>
        <taxon>Streptomycetaceae</taxon>
        <taxon>Streptomyces</taxon>
    </lineage>
</organism>
<reference evidence="1 2" key="1">
    <citation type="journal article" date="2019" name="Int. J. Syst. Evol. Microbiol.">
        <title>The Global Catalogue of Microorganisms (GCM) 10K type strain sequencing project: providing services to taxonomists for standard genome sequencing and annotation.</title>
        <authorList>
            <consortium name="The Broad Institute Genomics Platform"/>
            <consortium name="The Broad Institute Genome Sequencing Center for Infectious Disease"/>
            <person name="Wu L."/>
            <person name="Ma J."/>
        </authorList>
    </citation>
    <scope>NUCLEOTIDE SEQUENCE [LARGE SCALE GENOMIC DNA]</scope>
    <source>
        <strain evidence="1 2">JCM 16373</strain>
    </source>
</reference>
<evidence type="ECO:0000313" key="2">
    <source>
        <dbReference type="Proteomes" id="UP001501447"/>
    </source>
</evidence>
<comment type="caution">
    <text evidence="1">The sequence shown here is derived from an EMBL/GenBank/DDBJ whole genome shotgun (WGS) entry which is preliminary data.</text>
</comment>
<accession>A0ABN3QN73</accession>
<dbReference type="RefSeq" id="WP_344568939.1">
    <property type="nucleotide sequence ID" value="NZ_BAAARJ010000018.1"/>
</dbReference>
<keyword evidence="2" id="KW-1185">Reference proteome</keyword>
<evidence type="ECO:0000313" key="1">
    <source>
        <dbReference type="EMBL" id="GAA2629874.1"/>
    </source>
</evidence>
<sequence>MYKLRHYDETVTAIWDSLPAAAREELTLALFEIIEDPHRHTRPINGQDHDVERTLTLQHTAITLLIIDAPPIQRVYIRSIEHLD</sequence>
<protein>
    <submittedName>
        <fullName evidence="1">Uncharacterized protein</fullName>
    </submittedName>
</protein>
<dbReference type="Proteomes" id="UP001501447">
    <property type="component" value="Unassembled WGS sequence"/>
</dbReference>
<dbReference type="EMBL" id="BAAARJ010000018">
    <property type="protein sequence ID" value="GAA2629874.1"/>
    <property type="molecule type" value="Genomic_DNA"/>
</dbReference>
<name>A0ABN3QN73_9ACTN</name>
<gene>
    <name evidence="1" type="ORF">GCM10009863_51630</name>
</gene>